<dbReference type="RefSeq" id="WP_248652997.1">
    <property type="nucleotide sequence ID" value="NZ_CP096662.1"/>
</dbReference>
<keyword evidence="1" id="KW-0059">Arsenical resistance</keyword>
<dbReference type="InterPro" id="IPR023485">
    <property type="entry name" value="Ptyr_pPase"/>
</dbReference>
<dbReference type="KEGG" id="halx:M0R89_22180"/>
<accession>A0A8U0I2U2</accession>
<evidence type="ECO:0000313" key="4">
    <source>
        <dbReference type="Proteomes" id="UP000830729"/>
    </source>
</evidence>
<dbReference type="Gene3D" id="3.40.50.2300">
    <property type="match status" value="1"/>
</dbReference>
<gene>
    <name evidence="3" type="ORF">M0R89_22180</name>
</gene>
<name>A0A8U0I2U2_9EURY</name>
<dbReference type="PANTHER" id="PTHR43428:SF1">
    <property type="entry name" value="ARSENATE REDUCTASE"/>
    <property type="match status" value="1"/>
</dbReference>
<sequence>MTKIAFACVGNAGRSQMATAFAERERDRRGFQIDIVTGGTDPAESVHDEVIEALQEKGITISDHSPRRITAEDGMDANYIVTMGCSVDQFRPNEWNGEHRVWSLNASETREQRDEIEQRVAHLFDEIEN</sequence>
<geneLocation type="plasmid" evidence="3 4">
    <name>unnamed3</name>
</geneLocation>
<dbReference type="AlphaFoldDB" id="A0A8U0I2U2"/>
<dbReference type="PANTHER" id="PTHR43428">
    <property type="entry name" value="ARSENATE REDUCTASE"/>
    <property type="match status" value="1"/>
</dbReference>
<dbReference type="InterPro" id="IPR036196">
    <property type="entry name" value="Ptyr_pPase_sf"/>
</dbReference>
<dbReference type="Proteomes" id="UP000830729">
    <property type="component" value="Plasmid unnamed3"/>
</dbReference>
<keyword evidence="4" id="KW-1185">Reference proteome</keyword>
<dbReference type="EMBL" id="CP096662">
    <property type="protein sequence ID" value="UPV76964.1"/>
    <property type="molecule type" value="Genomic_DNA"/>
</dbReference>
<organism evidence="3 4">
    <name type="scientific">Halorussus limi</name>
    <dbReference type="NCBI Taxonomy" id="2938695"/>
    <lineage>
        <taxon>Archaea</taxon>
        <taxon>Methanobacteriati</taxon>
        <taxon>Methanobacteriota</taxon>
        <taxon>Stenosarchaea group</taxon>
        <taxon>Halobacteria</taxon>
        <taxon>Halobacteriales</taxon>
        <taxon>Haladaptataceae</taxon>
        <taxon>Halorussus</taxon>
    </lineage>
</organism>
<dbReference type="GeneID" id="78823479"/>
<evidence type="ECO:0000259" key="2">
    <source>
        <dbReference type="SMART" id="SM00226"/>
    </source>
</evidence>
<dbReference type="SMART" id="SM00226">
    <property type="entry name" value="LMWPc"/>
    <property type="match status" value="1"/>
</dbReference>
<evidence type="ECO:0000256" key="1">
    <source>
        <dbReference type="ARBA" id="ARBA00022849"/>
    </source>
</evidence>
<protein>
    <submittedName>
        <fullName evidence="3">Low molecular weight phosphatase family protein</fullName>
    </submittedName>
</protein>
<evidence type="ECO:0000313" key="3">
    <source>
        <dbReference type="EMBL" id="UPV76964.1"/>
    </source>
</evidence>
<keyword evidence="3" id="KW-0614">Plasmid</keyword>
<dbReference type="SUPFAM" id="SSF52788">
    <property type="entry name" value="Phosphotyrosine protein phosphatases I"/>
    <property type="match status" value="1"/>
</dbReference>
<dbReference type="Pfam" id="PF01451">
    <property type="entry name" value="LMWPc"/>
    <property type="match status" value="1"/>
</dbReference>
<reference evidence="3 4" key="1">
    <citation type="submission" date="2022-04" db="EMBL/GenBank/DDBJ databases">
        <title>Diverse halophilic archaea isolated from saline environments.</title>
        <authorList>
            <person name="Cui H.-L."/>
        </authorList>
    </citation>
    <scope>NUCLEOTIDE SEQUENCE [LARGE SCALE GENOMIC DNA]</scope>
    <source>
        <strain evidence="3 4">XZYJT49</strain>
        <plasmid evidence="3 4">unnamed3</plasmid>
    </source>
</reference>
<dbReference type="GO" id="GO:0046685">
    <property type="term" value="P:response to arsenic-containing substance"/>
    <property type="evidence" value="ECO:0007669"/>
    <property type="project" value="UniProtKB-KW"/>
</dbReference>
<feature type="domain" description="Phosphotyrosine protein phosphatase I" evidence="2">
    <location>
        <begin position="2"/>
        <end position="126"/>
    </location>
</feature>
<proteinExistence type="predicted"/>